<dbReference type="InterPro" id="IPR036390">
    <property type="entry name" value="WH_DNA-bd_sf"/>
</dbReference>
<organism evidence="2 3">
    <name type="scientific">Prosthecobacter debontii</name>
    <dbReference type="NCBI Taxonomy" id="48467"/>
    <lineage>
        <taxon>Bacteria</taxon>
        <taxon>Pseudomonadati</taxon>
        <taxon>Verrucomicrobiota</taxon>
        <taxon>Verrucomicrobiia</taxon>
        <taxon>Verrucomicrobiales</taxon>
        <taxon>Verrucomicrobiaceae</taxon>
        <taxon>Prosthecobacter</taxon>
    </lineage>
</organism>
<dbReference type="STRING" id="48467.SAMN02745166_04520"/>
<gene>
    <name evidence="2" type="ORF">SAMN02745166_04520</name>
</gene>
<dbReference type="PRINTS" id="PR00778">
    <property type="entry name" value="HTHARSR"/>
</dbReference>
<feature type="domain" description="HTH arsR-type" evidence="1">
    <location>
        <begin position="21"/>
        <end position="103"/>
    </location>
</feature>
<dbReference type="Pfam" id="PF12840">
    <property type="entry name" value="HTH_20"/>
    <property type="match status" value="1"/>
</dbReference>
<keyword evidence="3" id="KW-1185">Reference proteome</keyword>
<dbReference type="Proteomes" id="UP000190774">
    <property type="component" value="Unassembled WGS sequence"/>
</dbReference>
<evidence type="ECO:0000259" key="1">
    <source>
        <dbReference type="SMART" id="SM00418"/>
    </source>
</evidence>
<name>A0A1T4YYS3_9BACT</name>
<dbReference type="RefSeq" id="WP_245846587.1">
    <property type="nucleotide sequence ID" value="NZ_FUYE01000021.1"/>
</dbReference>
<dbReference type="InterPro" id="IPR036388">
    <property type="entry name" value="WH-like_DNA-bd_sf"/>
</dbReference>
<protein>
    <submittedName>
        <fullName evidence="2">Helix-turn-helix domain-containing protein</fullName>
    </submittedName>
</protein>
<dbReference type="Gene3D" id="1.10.10.10">
    <property type="entry name" value="Winged helix-like DNA-binding domain superfamily/Winged helix DNA-binding domain"/>
    <property type="match status" value="1"/>
</dbReference>
<dbReference type="SMART" id="SM00418">
    <property type="entry name" value="HTH_ARSR"/>
    <property type="match status" value="1"/>
</dbReference>
<dbReference type="EMBL" id="FUYE01000021">
    <property type="protein sequence ID" value="SKB06718.1"/>
    <property type="molecule type" value="Genomic_DNA"/>
</dbReference>
<accession>A0A1T4YYS3</accession>
<evidence type="ECO:0000313" key="3">
    <source>
        <dbReference type="Proteomes" id="UP000190774"/>
    </source>
</evidence>
<proteinExistence type="predicted"/>
<dbReference type="GO" id="GO:0003700">
    <property type="term" value="F:DNA-binding transcription factor activity"/>
    <property type="evidence" value="ECO:0007669"/>
    <property type="project" value="InterPro"/>
</dbReference>
<dbReference type="InterPro" id="IPR011991">
    <property type="entry name" value="ArsR-like_HTH"/>
</dbReference>
<dbReference type="CDD" id="cd00090">
    <property type="entry name" value="HTH_ARSR"/>
    <property type="match status" value="1"/>
</dbReference>
<sequence length="115" mass="13024">MYHVFIRPLHHPPVESITVAGILHALSDPVRLGIVAELRKEEQGLNCVETASRLSCSMPKSTCSQHYRILREAGVIHSERRGVELTSRVRKKDLDSRYPGLLDAILKAWRKELEG</sequence>
<evidence type="ECO:0000313" key="2">
    <source>
        <dbReference type="EMBL" id="SKB06718.1"/>
    </source>
</evidence>
<reference evidence="3" key="1">
    <citation type="submission" date="2017-02" db="EMBL/GenBank/DDBJ databases">
        <authorList>
            <person name="Varghese N."/>
            <person name="Submissions S."/>
        </authorList>
    </citation>
    <scope>NUCLEOTIDE SEQUENCE [LARGE SCALE GENOMIC DNA]</scope>
    <source>
        <strain evidence="3">ATCC 700200</strain>
    </source>
</reference>
<dbReference type="SUPFAM" id="SSF46785">
    <property type="entry name" value="Winged helix' DNA-binding domain"/>
    <property type="match status" value="1"/>
</dbReference>
<dbReference type="InterPro" id="IPR001845">
    <property type="entry name" value="HTH_ArsR_DNA-bd_dom"/>
</dbReference>
<dbReference type="AlphaFoldDB" id="A0A1T4YYS3"/>